<dbReference type="Pfam" id="PF02666">
    <property type="entry name" value="PS_Dcarbxylase"/>
    <property type="match status" value="1"/>
</dbReference>
<protein>
    <submittedName>
        <fullName evidence="4">Phosphatidylserine decarboxylase-domain-containing protein</fullName>
    </submittedName>
</protein>
<comment type="caution">
    <text evidence="4">The sequence shown here is derived from an EMBL/GenBank/DDBJ whole genome shotgun (WGS) entry which is preliminary data.</text>
</comment>
<dbReference type="Proteomes" id="UP001224890">
    <property type="component" value="Unassembled WGS sequence"/>
</dbReference>
<accession>A0AAJ0AJW9</accession>
<sequence length="490" mass="53210">MLCYLLNSFKPKRNTSPGLNPQSHQDISTPEEWLARKVREATTNSNTSSIDDLNPSLANLRNTVQNDPSLAALADTMFIQAAALRPRDPTEQPAIQTFRQFLQVVNVIMRHGPQFFDRPGNEDAMGFVAAPINALLNWPMGTAAGYEFFRRREVNEAMGSVLSAWGKFLASRASRGCLRGWVSASGQVVMAERANAAVREGEAGERLGFQELFVCPDAEDTETLGFESWDAFFVRRFREGVRPVEFPDDEDEGDEKLSGVSGSTSNTFGIEVDDNTSVIVNACESAPLQVVSNVALRADVTLKGQPYSLVDMLNGNPLAPQFVGGTVYQAYLSAFSYHRWHAPVSGRIVEVEMIPGTYFSVNRYQGLAMAAGGDGADGGDADPQAPCMSQAYTASVATRAVVYIQARNPMIGTMAIVFVGMTEVSSCEVTVRVGEDVVKGQEIGMFHFGGSSHCLVFRPGVALRFIGNRPPWAMGHEANNRVKSALAVVA</sequence>
<proteinExistence type="predicted"/>
<dbReference type="PANTHER" id="PTHR10067:SF9">
    <property type="entry name" value="PHOSPHATIDYLSERINE DECARBOXYLASE FAMILY PROTEIN (AFU_ORTHOLOGUE AFUA_7G01730)"/>
    <property type="match status" value="1"/>
</dbReference>
<dbReference type="GeneID" id="85459671"/>
<dbReference type="GO" id="GO:0004609">
    <property type="term" value="F:phosphatidylserine decarboxylase activity"/>
    <property type="evidence" value="ECO:0007669"/>
    <property type="project" value="InterPro"/>
</dbReference>
<dbReference type="EMBL" id="JAHMHR010000025">
    <property type="protein sequence ID" value="KAK1674639.1"/>
    <property type="molecule type" value="Genomic_DNA"/>
</dbReference>
<evidence type="ECO:0000256" key="2">
    <source>
        <dbReference type="ARBA" id="ARBA00023239"/>
    </source>
</evidence>
<dbReference type="GO" id="GO:0006646">
    <property type="term" value="P:phosphatidylethanolamine biosynthetic process"/>
    <property type="evidence" value="ECO:0007669"/>
    <property type="project" value="TreeGrafter"/>
</dbReference>
<dbReference type="Pfam" id="PF12588">
    <property type="entry name" value="PSDC"/>
    <property type="match status" value="1"/>
</dbReference>
<dbReference type="PANTHER" id="PTHR10067">
    <property type="entry name" value="PHOSPHATIDYLSERINE DECARBOXYLASE"/>
    <property type="match status" value="1"/>
</dbReference>
<evidence type="ECO:0000313" key="5">
    <source>
        <dbReference type="Proteomes" id="UP001224890"/>
    </source>
</evidence>
<dbReference type="RefSeq" id="XP_060428642.1">
    <property type="nucleotide sequence ID" value="XM_060575145.1"/>
</dbReference>
<keyword evidence="1" id="KW-0210">Decarboxylase</keyword>
<keyword evidence="2" id="KW-0456">Lyase</keyword>
<dbReference type="InterPro" id="IPR003817">
    <property type="entry name" value="PS_Dcarbxylase"/>
</dbReference>
<organism evidence="4 5">
    <name type="scientific">Colletotrichum godetiae</name>
    <dbReference type="NCBI Taxonomy" id="1209918"/>
    <lineage>
        <taxon>Eukaryota</taxon>
        <taxon>Fungi</taxon>
        <taxon>Dikarya</taxon>
        <taxon>Ascomycota</taxon>
        <taxon>Pezizomycotina</taxon>
        <taxon>Sordariomycetes</taxon>
        <taxon>Hypocreomycetidae</taxon>
        <taxon>Glomerellales</taxon>
        <taxon>Glomerellaceae</taxon>
        <taxon>Colletotrichum</taxon>
        <taxon>Colletotrichum acutatum species complex</taxon>
    </lineage>
</organism>
<feature type="domain" description="L-tryptophan decarboxylase PsiD-like" evidence="3">
    <location>
        <begin position="55"/>
        <end position="187"/>
    </location>
</feature>
<evidence type="ECO:0000313" key="4">
    <source>
        <dbReference type="EMBL" id="KAK1674639.1"/>
    </source>
</evidence>
<dbReference type="InterPro" id="IPR022237">
    <property type="entry name" value="PsiD-like"/>
</dbReference>
<keyword evidence="5" id="KW-1185">Reference proteome</keyword>
<dbReference type="GO" id="GO:0005739">
    <property type="term" value="C:mitochondrion"/>
    <property type="evidence" value="ECO:0007669"/>
    <property type="project" value="TreeGrafter"/>
</dbReference>
<reference evidence="4" key="1">
    <citation type="submission" date="2021-06" db="EMBL/GenBank/DDBJ databases">
        <title>Comparative genomics, transcriptomics and evolutionary studies reveal genomic signatures of adaptation to plant cell wall in hemibiotrophic fungi.</title>
        <authorList>
            <consortium name="DOE Joint Genome Institute"/>
            <person name="Baroncelli R."/>
            <person name="Diaz J.F."/>
            <person name="Benocci T."/>
            <person name="Peng M."/>
            <person name="Battaglia E."/>
            <person name="Haridas S."/>
            <person name="Andreopoulos W."/>
            <person name="Labutti K."/>
            <person name="Pangilinan J."/>
            <person name="Floch G.L."/>
            <person name="Makela M.R."/>
            <person name="Henrissat B."/>
            <person name="Grigoriev I.V."/>
            <person name="Crouch J.A."/>
            <person name="De Vries R.P."/>
            <person name="Sukno S.A."/>
            <person name="Thon M.R."/>
        </authorList>
    </citation>
    <scope>NUCLEOTIDE SEQUENCE</scope>
    <source>
        <strain evidence="4">CBS 193.32</strain>
    </source>
</reference>
<dbReference type="AlphaFoldDB" id="A0AAJ0AJW9"/>
<name>A0AAJ0AJW9_9PEZI</name>
<evidence type="ECO:0000256" key="1">
    <source>
        <dbReference type="ARBA" id="ARBA00022793"/>
    </source>
</evidence>
<gene>
    <name evidence="4" type="ORF">BDP55DRAFT_667054</name>
</gene>
<evidence type="ECO:0000259" key="3">
    <source>
        <dbReference type="Pfam" id="PF12588"/>
    </source>
</evidence>